<accession>A0A7X0JNI8</accession>
<feature type="region of interest" description="Disordered" evidence="1">
    <location>
        <begin position="46"/>
        <end position="72"/>
    </location>
</feature>
<keyword evidence="3" id="KW-1185">Reference proteome</keyword>
<dbReference type="EMBL" id="JACHBU010000006">
    <property type="protein sequence ID" value="MBB6509992.1"/>
    <property type="molecule type" value="Genomic_DNA"/>
</dbReference>
<dbReference type="Proteomes" id="UP000585437">
    <property type="component" value="Unassembled WGS sequence"/>
</dbReference>
<gene>
    <name evidence="2" type="ORF">F4695_003376</name>
</gene>
<name>A0A7X0JNI8_9HYPH</name>
<dbReference type="AlphaFoldDB" id="A0A7X0JNI8"/>
<protein>
    <submittedName>
        <fullName evidence="2">Uncharacterized protein</fullName>
    </submittedName>
</protein>
<feature type="region of interest" description="Disordered" evidence="1">
    <location>
        <begin position="1"/>
        <end position="22"/>
    </location>
</feature>
<feature type="compositionally biased region" description="Acidic residues" evidence="1">
    <location>
        <begin position="13"/>
        <end position="22"/>
    </location>
</feature>
<evidence type="ECO:0000256" key="1">
    <source>
        <dbReference type="SAM" id="MobiDB-lite"/>
    </source>
</evidence>
<proteinExistence type="predicted"/>
<organism evidence="2 3">
    <name type="scientific">Rhizobium soli</name>
    <dbReference type="NCBI Taxonomy" id="424798"/>
    <lineage>
        <taxon>Bacteria</taxon>
        <taxon>Pseudomonadati</taxon>
        <taxon>Pseudomonadota</taxon>
        <taxon>Alphaproteobacteria</taxon>
        <taxon>Hyphomicrobiales</taxon>
        <taxon>Rhizobiaceae</taxon>
        <taxon>Rhizobium/Agrobacterium group</taxon>
        <taxon>Rhizobium</taxon>
    </lineage>
</organism>
<evidence type="ECO:0000313" key="2">
    <source>
        <dbReference type="EMBL" id="MBB6509992.1"/>
    </source>
</evidence>
<sequence>MHRILMKILPEEQFSEDEPQFEDDMGEDELVQSAYFLIEALTFAPVAKPGTPEEPSKPTPNQRFRTEGSVSDAACNRLTVRRNLA</sequence>
<evidence type="ECO:0000313" key="3">
    <source>
        <dbReference type="Proteomes" id="UP000585437"/>
    </source>
</evidence>
<dbReference type="RefSeq" id="WP_092664455.1">
    <property type="nucleotide sequence ID" value="NZ_JACHBU010000006.1"/>
</dbReference>
<reference evidence="2 3" key="1">
    <citation type="submission" date="2020-08" db="EMBL/GenBank/DDBJ databases">
        <title>The Agave Microbiome: Exploring the role of microbial communities in plant adaptations to desert environments.</title>
        <authorList>
            <person name="Partida-Martinez L.P."/>
        </authorList>
    </citation>
    <scope>NUCLEOTIDE SEQUENCE [LARGE SCALE GENOMIC DNA]</scope>
    <source>
        <strain evidence="2 3">AS3.12</strain>
    </source>
</reference>
<comment type="caution">
    <text evidence="2">The sequence shown here is derived from an EMBL/GenBank/DDBJ whole genome shotgun (WGS) entry which is preliminary data.</text>
</comment>